<evidence type="ECO:0000256" key="1">
    <source>
        <dbReference type="SAM" id="MobiDB-lite"/>
    </source>
</evidence>
<dbReference type="EMBL" id="VSSQ01113200">
    <property type="protein sequence ID" value="MPN49707.1"/>
    <property type="molecule type" value="Genomic_DNA"/>
</dbReference>
<dbReference type="Pfam" id="PF10925">
    <property type="entry name" value="DUF2680"/>
    <property type="match status" value="1"/>
</dbReference>
<protein>
    <submittedName>
        <fullName evidence="2">Uncharacterized protein</fullName>
    </submittedName>
</protein>
<proteinExistence type="predicted"/>
<reference evidence="2" key="1">
    <citation type="submission" date="2019-08" db="EMBL/GenBank/DDBJ databases">
        <authorList>
            <person name="Kucharzyk K."/>
            <person name="Murdoch R.W."/>
            <person name="Higgins S."/>
            <person name="Loffler F."/>
        </authorList>
    </citation>
    <scope>NUCLEOTIDE SEQUENCE</scope>
</reference>
<dbReference type="InterPro" id="IPR024485">
    <property type="entry name" value="DUF2680"/>
</dbReference>
<accession>A0A645IEL7</accession>
<sequence>MAYSPARSEQGFRGERQELTQQQQADLQESHQKMIELRKETITKMVQNGLLTTEEGQKALEQLDNMAAERAANGYAFGLGRMGGCRGGFGAGNGNYGRGMMRGYDWD</sequence>
<gene>
    <name evidence="2" type="ORF">SDC9_197329</name>
</gene>
<comment type="caution">
    <text evidence="2">The sequence shown here is derived from an EMBL/GenBank/DDBJ whole genome shotgun (WGS) entry which is preliminary data.</text>
</comment>
<organism evidence="2">
    <name type="scientific">bioreactor metagenome</name>
    <dbReference type="NCBI Taxonomy" id="1076179"/>
    <lineage>
        <taxon>unclassified sequences</taxon>
        <taxon>metagenomes</taxon>
        <taxon>ecological metagenomes</taxon>
    </lineage>
</organism>
<feature type="region of interest" description="Disordered" evidence="1">
    <location>
        <begin position="1"/>
        <end position="28"/>
    </location>
</feature>
<evidence type="ECO:0000313" key="2">
    <source>
        <dbReference type="EMBL" id="MPN49707.1"/>
    </source>
</evidence>
<name>A0A645IEL7_9ZZZZ</name>
<dbReference type="AlphaFoldDB" id="A0A645IEL7"/>